<dbReference type="UniPathway" id="UPA00114"/>
<keyword evidence="14" id="KW-1185">Reference proteome</keyword>
<dbReference type="InterPro" id="IPR013319">
    <property type="entry name" value="GH11/12"/>
</dbReference>
<comment type="caution">
    <text evidence="11">Lacks conserved residue(s) required for the propagation of feature annotation.</text>
</comment>
<dbReference type="GO" id="GO:0031176">
    <property type="term" value="F:endo-1,4-beta-xylanase activity"/>
    <property type="evidence" value="ECO:0007669"/>
    <property type="project" value="UniProtKB-EC"/>
</dbReference>
<dbReference type="GO" id="GO:0045493">
    <property type="term" value="P:xylan catabolic process"/>
    <property type="evidence" value="ECO:0007669"/>
    <property type="project" value="UniProtKB-UniPathway"/>
</dbReference>
<dbReference type="Pfam" id="PF00457">
    <property type="entry name" value="Glyco_hydro_11"/>
    <property type="match status" value="1"/>
</dbReference>
<keyword evidence="7" id="KW-0378">Hydrolase</keyword>
<evidence type="ECO:0000256" key="8">
    <source>
        <dbReference type="ARBA" id="ARBA00023277"/>
    </source>
</evidence>
<dbReference type="SUPFAM" id="SSF49899">
    <property type="entry name" value="Concanavalin A-like lectins/glucanases"/>
    <property type="match status" value="1"/>
</dbReference>
<evidence type="ECO:0000259" key="12">
    <source>
        <dbReference type="PROSITE" id="PS51761"/>
    </source>
</evidence>
<evidence type="ECO:0000256" key="6">
    <source>
        <dbReference type="ARBA" id="ARBA00022729"/>
    </source>
</evidence>
<comment type="caution">
    <text evidence="13">The sequence shown here is derived from an EMBL/GenBank/DDBJ whole genome shotgun (WGS) entry which is preliminary data.</text>
</comment>
<dbReference type="PROSITE" id="PS51761">
    <property type="entry name" value="GH11_3"/>
    <property type="match status" value="1"/>
</dbReference>
<evidence type="ECO:0000256" key="7">
    <source>
        <dbReference type="ARBA" id="ARBA00022801"/>
    </source>
</evidence>
<evidence type="ECO:0000256" key="2">
    <source>
        <dbReference type="ARBA" id="ARBA00004851"/>
    </source>
</evidence>
<keyword evidence="8" id="KW-0119">Carbohydrate metabolism</keyword>
<feature type="domain" description="GH11" evidence="12">
    <location>
        <begin position="1"/>
        <end position="74"/>
    </location>
</feature>
<evidence type="ECO:0000256" key="4">
    <source>
        <dbReference type="ARBA" id="ARBA00012590"/>
    </source>
</evidence>
<evidence type="ECO:0000256" key="3">
    <source>
        <dbReference type="ARBA" id="ARBA00007792"/>
    </source>
</evidence>
<evidence type="ECO:0000256" key="11">
    <source>
        <dbReference type="PROSITE-ProRule" id="PRU01097"/>
    </source>
</evidence>
<dbReference type="InterPro" id="IPR001137">
    <property type="entry name" value="Glyco_hydro_11"/>
</dbReference>
<dbReference type="EMBL" id="PQXL01000041">
    <property type="protein sequence ID" value="THV53806.1"/>
    <property type="molecule type" value="Genomic_DNA"/>
</dbReference>
<organism evidence="13 14">
    <name type="scientific">Botrytis galanthina</name>
    <dbReference type="NCBI Taxonomy" id="278940"/>
    <lineage>
        <taxon>Eukaryota</taxon>
        <taxon>Fungi</taxon>
        <taxon>Dikarya</taxon>
        <taxon>Ascomycota</taxon>
        <taxon>Pezizomycotina</taxon>
        <taxon>Leotiomycetes</taxon>
        <taxon>Helotiales</taxon>
        <taxon>Sclerotiniaceae</taxon>
        <taxon>Botrytis</taxon>
    </lineage>
</organism>
<evidence type="ECO:0000256" key="5">
    <source>
        <dbReference type="ARBA" id="ARBA00022651"/>
    </source>
</evidence>
<proteinExistence type="inferred from homology"/>
<dbReference type="Gene3D" id="2.60.120.180">
    <property type="match status" value="1"/>
</dbReference>
<dbReference type="Proteomes" id="UP000308671">
    <property type="component" value="Unassembled WGS sequence"/>
</dbReference>
<dbReference type="AlphaFoldDB" id="A0A4V6T729"/>
<name>A0A4V6T729_9HELO</name>
<evidence type="ECO:0000256" key="10">
    <source>
        <dbReference type="ARBA" id="ARBA00023326"/>
    </source>
</evidence>
<dbReference type="PANTHER" id="PTHR46828">
    <property type="entry name" value="ENDO-1,4-BETA-XYLANASE A-RELATED"/>
    <property type="match status" value="1"/>
</dbReference>
<accession>A0A4V6T729</accession>
<dbReference type="PANTHER" id="PTHR46828:SF4">
    <property type="entry name" value="ENDO-1,4-BETA-XYLANASE"/>
    <property type="match status" value="1"/>
</dbReference>
<keyword evidence="9" id="KW-0326">Glycosidase</keyword>
<protein>
    <recommendedName>
        <fullName evidence="4">endo-1,4-beta-xylanase</fullName>
        <ecNumber evidence="4">3.2.1.8</ecNumber>
    </recommendedName>
</protein>
<dbReference type="OrthoDB" id="2115822at2759"/>
<reference evidence="13 14" key="1">
    <citation type="submission" date="2017-12" db="EMBL/GenBank/DDBJ databases">
        <title>Comparative genomics of Botrytis spp.</title>
        <authorList>
            <person name="Valero-Jimenez C.A."/>
            <person name="Tapia P."/>
            <person name="Veloso J."/>
            <person name="Silva-Moreno E."/>
            <person name="Staats M."/>
            <person name="Valdes J.H."/>
            <person name="Van Kan J.A.L."/>
        </authorList>
    </citation>
    <scope>NUCLEOTIDE SEQUENCE [LARGE SCALE GENOMIC DNA]</scope>
    <source>
        <strain evidence="13 14">MUCL435</strain>
    </source>
</reference>
<evidence type="ECO:0000313" key="13">
    <source>
        <dbReference type="EMBL" id="THV53806.1"/>
    </source>
</evidence>
<evidence type="ECO:0000256" key="1">
    <source>
        <dbReference type="ARBA" id="ARBA00000681"/>
    </source>
</evidence>
<gene>
    <name evidence="13" type="ORF">BGAL_0041g00130</name>
</gene>
<comment type="similarity">
    <text evidence="3 11">Belongs to the glycosyl hydrolase 11 (cellulase G) family.</text>
</comment>
<dbReference type="InterPro" id="IPR013320">
    <property type="entry name" value="ConA-like_dom_sf"/>
</dbReference>
<dbReference type="EC" id="3.2.1.8" evidence="4"/>
<keyword evidence="6" id="KW-0732">Signal</keyword>
<evidence type="ECO:0000256" key="9">
    <source>
        <dbReference type="ARBA" id="ARBA00023295"/>
    </source>
</evidence>
<evidence type="ECO:0000313" key="14">
    <source>
        <dbReference type="Proteomes" id="UP000308671"/>
    </source>
</evidence>
<comment type="catalytic activity">
    <reaction evidence="1">
        <text>Endohydrolysis of (1-&gt;4)-beta-D-xylosidic linkages in xylans.</text>
        <dbReference type="EC" id="3.2.1.8"/>
    </reaction>
</comment>
<keyword evidence="5" id="KW-0858">Xylan degradation</keyword>
<keyword evidence="10" id="KW-0624">Polysaccharide degradation</keyword>
<comment type="pathway">
    <text evidence="2">Glycan degradation; xylan degradation.</text>
</comment>
<dbReference type="InterPro" id="IPR033123">
    <property type="entry name" value="GH11_dom"/>
</dbReference>
<sequence length="108" mass="11815">MAASRATDRSILSGETNVLWAFYCGNGNFNHEYVTVDDHFQAWAALGMDLGNLNYQILAVEGWGGEGAAMQTVSRDGDLDVRGSFHVFSSQYGSISHPEQNSLLVKNQ</sequence>